<dbReference type="Gene3D" id="1.10.530.10">
    <property type="match status" value="1"/>
</dbReference>
<feature type="compositionally biased region" description="Polar residues" evidence="1">
    <location>
        <begin position="39"/>
        <end position="57"/>
    </location>
</feature>
<proteinExistence type="predicted"/>
<dbReference type="AlphaFoldDB" id="A0A8G0P836"/>
<name>A0A8G0P836_9FLAO</name>
<dbReference type="EMBL" id="CP067378">
    <property type="protein sequence ID" value="QYS89564.1"/>
    <property type="molecule type" value="Genomic_DNA"/>
</dbReference>
<feature type="compositionally biased region" description="Basic and acidic residues" evidence="1">
    <location>
        <begin position="65"/>
        <end position="77"/>
    </location>
</feature>
<evidence type="ECO:0008006" key="3">
    <source>
        <dbReference type="Google" id="ProtNLM"/>
    </source>
</evidence>
<accession>A0A8G0P836</accession>
<dbReference type="KEGG" id="fdv:JJC05_04665"/>
<dbReference type="Proteomes" id="UP000824721">
    <property type="component" value="Chromosome"/>
</dbReference>
<sequence length="521" mass="58870">MLTKALMKKAMQGETDIRELEFYVTVEYYKNKKHTTANVDIQNPLPTENTPPSQSTGIKKAKGSPAEEKPKSKKEESGLLNPISETLGEIWDWVETQGTALRDKPHTIEIPEGKSPTIVGKTKEVKKEEKKTTGKCPNCDKDITVAELRQIFEHADLTTLTKVAATYNKYMKELGMNTCWNKAHFFAQARIESGASLHVSGGENFNWYWESLITTFSAFQTAEGKEKAKLWGRTIKDRRDPKCVDVSQENQKKIANYAYSPPAEIAKELENTQPNDGWNFRGKGLLQLTGRNAYTYANTYTKKEGANIIINPDLVVSDVSIAVLSSMAFWKWKNLNTISNLTKDVIKKICSKVGKNTPIKDENNHNSTNHIEKKKMFDKTTSKVFKIDECKLGDAENVSNDKGTVIVISGKGSKYISNWVVYKTRVYQNMSLDTYKKLNNTNKLPNPEYVTYLSRDAHGDKAKYGKHSELRYGTANETPPVNIILFLPFQVRHIKCILVQTVNLHLLMAYTVVEGCRNSSI</sequence>
<evidence type="ECO:0000256" key="1">
    <source>
        <dbReference type="SAM" id="MobiDB-lite"/>
    </source>
</evidence>
<protein>
    <recommendedName>
        <fullName evidence="3">Glycoside hydrolase family 19 catalytic domain-containing protein</fullName>
    </recommendedName>
</protein>
<evidence type="ECO:0000313" key="2">
    <source>
        <dbReference type="EMBL" id="QYS89564.1"/>
    </source>
</evidence>
<organism evidence="2">
    <name type="scientific">Flavobacterium columnare</name>
    <dbReference type="NCBI Taxonomy" id="996"/>
    <lineage>
        <taxon>Bacteria</taxon>
        <taxon>Pseudomonadati</taxon>
        <taxon>Bacteroidota</taxon>
        <taxon>Flavobacteriia</taxon>
        <taxon>Flavobacteriales</taxon>
        <taxon>Flavobacteriaceae</taxon>
        <taxon>Flavobacterium</taxon>
    </lineage>
</organism>
<dbReference type="InterPro" id="IPR023346">
    <property type="entry name" value="Lysozyme-like_dom_sf"/>
</dbReference>
<gene>
    <name evidence="2" type="ORF">JJC05_04665</name>
</gene>
<feature type="region of interest" description="Disordered" evidence="1">
    <location>
        <begin position="39"/>
        <end position="80"/>
    </location>
</feature>
<dbReference type="SUPFAM" id="SSF53955">
    <property type="entry name" value="Lysozyme-like"/>
    <property type="match status" value="1"/>
</dbReference>
<reference evidence="2" key="1">
    <citation type="submission" date="2020-12" db="EMBL/GenBank/DDBJ databases">
        <title>Genome sequencing of genetic groups of Flavobacterium columnare.</title>
        <authorList>
            <person name="Waldbieser G.C."/>
            <person name="Griffin M.J."/>
            <person name="LaFrentz B.R."/>
        </authorList>
    </citation>
    <scope>NUCLEOTIDE SEQUENCE</scope>
    <source>
        <strain evidence="2">90-106</strain>
    </source>
</reference>